<keyword evidence="7" id="KW-1185">Reference proteome</keyword>
<dbReference type="AlphaFoldDB" id="V5Z4B6"/>
<keyword evidence="4" id="KW-0843">Virulence</keyword>
<name>V5Z4B6_9GAMM</name>
<evidence type="ECO:0000256" key="2">
    <source>
        <dbReference type="ARBA" id="ARBA00022656"/>
    </source>
</evidence>
<dbReference type="InterPro" id="IPR006914">
    <property type="entry name" value="VENN_dom"/>
</dbReference>
<organism evidence="6 7">
    <name type="scientific">Erwinia piriflorinigrans CFBP 5888</name>
    <dbReference type="NCBI Taxonomy" id="1161919"/>
    <lineage>
        <taxon>Bacteria</taxon>
        <taxon>Pseudomonadati</taxon>
        <taxon>Pseudomonadota</taxon>
        <taxon>Gammaproteobacteria</taxon>
        <taxon>Enterobacterales</taxon>
        <taxon>Erwiniaceae</taxon>
        <taxon>Erwinia</taxon>
    </lineage>
</organism>
<comment type="subcellular location">
    <subcellularLocation>
        <location evidence="1">Target cell</location>
        <location evidence="1">Target cell cytoplasm</location>
    </subcellularLocation>
</comment>
<evidence type="ECO:0000256" key="3">
    <source>
        <dbReference type="ARBA" id="ARBA00022913"/>
    </source>
</evidence>
<sequence length="294" mass="29869">MTGGSAADTVSGAQAAKNAIENNLLGATSSDKLDKAIEKIKQGDKSLAAANDLIQLENADRRSDALVSKFTKDPSQMNSTERAELAGYLRVYAAEMEKEYGPAVSQELLKGLLSGQEYIKRNPDSEAMASAQKIMNTWGYHKSNASIGDAPLIFGGNVLGTTIKEGMALNAAIGVSVNTGVQLSGKDPFSYVDVIMAGVTAAVTTGKGIGASAAINMGGAAVGSGVKGEDPTNSTIGAGLGSVAGGVAGKIASEITKPIAKETASEVSEAAIGAITSEVTGNKVKEQLDRGGKK</sequence>
<evidence type="ECO:0000313" key="6">
    <source>
        <dbReference type="EMBL" id="CCG86120.1"/>
    </source>
</evidence>
<reference evidence="6 7" key="1">
    <citation type="journal article" date="2013" name="Syst. Appl. Microbiol.">
        <title>Phylogenetic position and virulence apparatus of the pear flower necrosis pathogen Erwinia piriflorinigrans CFBP 5888T as assessed by comparative genomics.</title>
        <authorList>
            <person name="Smits T.H."/>
            <person name="Rezzonico F."/>
            <person name="Lopez M.M."/>
            <person name="Blom J."/>
            <person name="Goesmann A."/>
            <person name="Frey J.E."/>
            <person name="Duffy B."/>
        </authorList>
    </citation>
    <scope>NUCLEOTIDE SEQUENCE [LARGE SCALE GENOMIC DNA]</scope>
    <source>
        <strain evidence="7">CFBP5888</strain>
    </source>
</reference>
<comment type="caution">
    <text evidence="6">The sequence shown here is derived from an EMBL/GenBank/DDBJ whole genome shotgun (WGS) entry which is preliminary data.</text>
</comment>
<keyword evidence="2" id="KW-0800">Toxin</keyword>
<feature type="domain" description="VENN motif-containing" evidence="5">
    <location>
        <begin position="2"/>
        <end position="26"/>
    </location>
</feature>
<dbReference type="GO" id="GO:0090729">
    <property type="term" value="F:toxin activity"/>
    <property type="evidence" value="ECO:0007669"/>
    <property type="project" value="UniProtKB-KW"/>
</dbReference>
<dbReference type="Proteomes" id="UP000018217">
    <property type="component" value="Unassembled WGS sequence"/>
</dbReference>
<gene>
    <name evidence="6" type="ORF">EPIR_0755</name>
</gene>
<dbReference type="Pfam" id="PF04829">
    <property type="entry name" value="PT-VENN"/>
    <property type="match status" value="1"/>
</dbReference>
<evidence type="ECO:0000259" key="5">
    <source>
        <dbReference type="Pfam" id="PF04829"/>
    </source>
</evidence>
<evidence type="ECO:0000313" key="7">
    <source>
        <dbReference type="Proteomes" id="UP000018217"/>
    </source>
</evidence>
<evidence type="ECO:0000256" key="1">
    <source>
        <dbReference type="ARBA" id="ARBA00004219"/>
    </source>
</evidence>
<keyword evidence="3" id="KW-1266">Target cell cytoplasm</keyword>
<evidence type="ECO:0000256" key="4">
    <source>
        <dbReference type="ARBA" id="ARBA00023026"/>
    </source>
</evidence>
<protein>
    <recommendedName>
        <fullName evidence="5">VENN motif-containing domain-containing protein</fullName>
    </recommendedName>
</protein>
<dbReference type="EMBL" id="CAHS01000008">
    <property type="protein sequence ID" value="CCG86120.1"/>
    <property type="molecule type" value="Genomic_DNA"/>
</dbReference>
<proteinExistence type="predicted"/>
<accession>V5Z4B6</accession>
<dbReference type="STRING" id="1161919.EPIR_0755"/>